<keyword evidence="3" id="KW-1185">Reference proteome</keyword>
<evidence type="ECO:0000313" key="3">
    <source>
        <dbReference type="Proteomes" id="UP001296873"/>
    </source>
</evidence>
<dbReference type="PROSITE" id="PS50943">
    <property type="entry name" value="HTH_CROC1"/>
    <property type="match status" value="1"/>
</dbReference>
<dbReference type="Gene3D" id="1.10.260.40">
    <property type="entry name" value="lambda repressor-like DNA-binding domains"/>
    <property type="match status" value="1"/>
</dbReference>
<dbReference type="InterPro" id="IPR010982">
    <property type="entry name" value="Lambda_DNA-bd_dom_sf"/>
</dbReference>
<feature type="domain" description="HTH cro/C1-type" evidence="1">
    <location>
        <begin position="14"/>
        <end position="70"/>
    </location>
</feature>
<dbReference type="CDD" id="cd00093">
    <property type="entry name" value="HTH_XRE"/>
    <property type="match status" value="1"/>
</dbReference>
<evidence type="ECO:0000259" key="1">
    <source>
        <dbReference type="PROSITE" id="PS50943"/>
    </source>
</evidence>
<accession>A0ABS1DIM6</accession>
<sequence length="284" mass="32066">MDRREWVARFRERLAETIAHQGISRSAFAARIGLDRSTLSQLLSADTVRLPRAETIAAIAREAQVSTDWLLGLSQEPRPEAELVAGAPEVERGGASPLDARLSRWKREAAGAKIRYVPTTLPDLLKTEATLAYEYQGTDDPLSQSRRSEAAENLAYMREPETDMEACCSFQLLQSFAFGHGVWADLPRAQRIEQLDQIERLLDELYPTFRLFLFDGLQRYCVPLTVFGPRRAAVYFGEMYFVFTATEHIRIMTRHFDELIRAAAVQPTEVGGFVQRLRAELAAG</sequence>
<dbReference type="InterPro" id="IPR001387">
    <property type="entry name" value="Cro/C1-type_HTH"/>
</dbReference>
<protein>
    <recommendedName>
        <fullName evidence="1">HTH cro/C1-type domain-containing protein</fullName>
    </recommendedName>
</protein>
<dbReference type="SUPFAM" id="SSF47413">
    <property type="entry name" value="lambda repressor-like DNA-binding domains"/>
    <property type="match status" value="1"/>
</dbReference>
<dbReference type="EMBL" id="NRRL01000088">
    <property type="protein sequence ID" value="MBK1670335.1"/>
    <property type="molecule type" value="Genomic_DNA"/>
</dbReference>
<dbReference type="Pfam" id="PF01381">
    <property type="entry name" value="HTH_3"/>
    <property type="match status" value="1"/>
</dbReference>
<name>A0ABS1DIM6_9PROT</name>
<dbReference type="SMART" id="SM00530">
    <property type="entry name" value="HTH_XRE"/>
    <property type="match status" value="1"/>
</dbReference>
<gene>
    <name evidence="2" type="ORF">CKO28_20130</name>
</gene>
<organism evidence="2 3">
    <name type="scientific">Rhodovibrio sodomensis</name>
    <dbReference type="NCBI Taxonomy" id="1088"/>
    <lineage>
        <taxon>Bacteria</taxon>
        <taxon>Pseudomonadati</taxon>
        <taxon>Pseudomonadota</taxon>
        <taxon>Alphaproteobacteria</taxon>
        <taxon>Rhodospirillales</taxon>
        <taxon>Rhodovibrionaceae</taxon>
        <taxon>Rhodovibrio</taxon>
    </lineage>
</organism>
<dbReference type="Proteomes" id="UP001296873">
    <property type="component" value="Unassembled WGS sequence"/>
</dbReference>
<evidence type="ECO:0000313" key="2">
    <source>
        <dbReference type="EMBL" id="MBK1670335.1"/>
    </source>
</evidence>
<reference evidence="2 3" key="1">
    <citation type="journal article" date="2020" name="Microorganisms">
        <title>Osmotic Adaptation and Compatible Solute Biosynthesis of Phototrophic Bacteria as Revealed from Genome Analyses.</title>
        <authorList>
            <person name="Imhoff J.F."/>
            <person name="Rahn T."/>
            <person name="Kunzel S."/>
            <person name="Keller A."/>
            <person name="Neulinger S.C."/>
        </authorList>
    </citation>
    <scope>NUCLEOTIDE SEQUENCE [LARGE SCALE GENOMIC DNA]</scope>
    <source>
        <strain evidence="2 3">DSM 9895</strain>
    </source>
</reference>
<dbReference type="RefSeq" id="WP_200342697.1">
    <property type="nucleotide sequence ID" value="NZ_NRRL01000088.1"/>
</dbReference>
<proteinExistence type="predicted"/>
<comment type="caution">
    <text evidence="2">The sequence shown here is derived from an EMBL/GenBank/DDBJ whole genome shotgun (WGS) entry which is preliminary data.</text>
</comment>